<evidence type="ECO:0008006" key="2">
    <source>
        <dbReference type="Google" id="ProtNLM"/>
    </source>
</evidence>
<dbReference type="STRING" id="350054.Mflv_5001"/>
<reference evidence="1" key="2">
    <citation type="journal article" date="2013" name="PLoS ONE">
        <title>A Gene Expression Study of the Activities of Aromatic Ring-Cleavage Dioxygenases in Mycobacterium gilvum PYR-GCK to Changes in Salinity and pH during Pyrene Degradation.</title>
        <authorList>
            <person name="Badejo A.C."/>
            <person name="Badejo A.O."/>
            <person name="Shin K.H."/>
            <person name="Chai Y.G."/>
        </authorList>
    </citation>
    <scope>NUCLEOTIDE SEQUENCE [LARGE SCALE GENOMIC DNA]</scope>
    <source>
        <strain evidence="1">PYR-GCK</strain>
    </source>
</reference>
<dbReference type="EMBL" id="CP000656">
    <property type="protein sequence ID" value="ABP47467.1"/>
    <property type="molecule type" value="Genomic_DNA"/>
</dbReference>
<dbReference type="AlphaFoldDB" id="A4TEF7"/>
<name>A4TEF7_MYCGI</name>
<protein>
    <recommendedName>
        <fullName evidence="2">Polyketide cyclase / dehydrase and lipid transport</fullName>
    </recommendedName>
</protein>
<reference evidence="1" key="1">
    <citation type="submission" date="2007-04" db="EMBL/GenBank/DDBJ databases">
        <authorList>
            <consortium name="US DOE Joint Genome Institute"/>
            <person name="Copeland A."/>
            <person name="Lucas S."/>
            <person name="Lapidus A."/>
            <person name="Barry K."/>
            <person name="Detter J.C."/>
            <person name="Glavina del Rio T."/>
            <person name="Hammon N."/>
            <person name="Israni S."/>
            <person name="Dalin E."/>
            <person name="Tice H."/>
            <person name="Pitluck S."/>
            <person name="Chain P."/>
            <person name="Malfatti S."/>
            <person name="Shin M."/>
            <person name="Vergez L."/>
            <person name="Schmutz J."/>
            <person name="Larimer F."/>
            <person name="Land M."/>
            <person name="Hauser L."/>
            <person name="Kyrpides N."/>
            <person name="Mikhailova N."/>
            <person name="Miller C."/>
            <person name="Richardson P."/>
        </authorList>
    </citation>
    <scope>NUCLEOTIDE SEQUENCE</scope>
    <source>
        <strain evidence="1">PYR-GCK</strain>
    </source>
</reference>
<dbReference type="SUPFAM" id="SSF55961">
    <property type="entry name" value="Bet v1-like"/>
    <property type="match status" value="1"/>
</dbReference>
<sequence length="238" mass="26109">MRPRGLREGDGMTKRMIRAAVAAAALYGARRYFRDWGTTKGESSSVLAGDELLGPPVLQATEGVSIDAPVEAVWPWVVQIGQDRGGLYSFETLENAAGLDYHNADLIHPEWQHLAVGDSVRLVPRKWFGLADGVEMTVARMTAPQSIVLRAAPPGLPWEMVWSFHLIPRGDDQCRLLIRSRLALRHPGEVVAAELVGPARAFVTRGILLGIKRRAEKAVKMPPVQGFTPAHTAEDLRP</sequence>
<dbReference type="KEGG" id="mgi:Mflv_5001"/>
<dbReference type="eggNOG" id="COG3832">
    <property type="taxonomic scope" value="Bacteria"/>
</dbReference>
<accession>A4TEF7</accession>
<dbReference type="HOGENOM" id="CLU_099837_0_0_11"/>
<organism evidence="1">
    <name type="scientific">Mycolicibacterium gilvum (strain PYR-GCK)</name>
    <name type="common">Mycobacterium gilvum (strain PYR-GCK)</name>
    <dbReference type="NCBI Taxonomy" id="350054"/>
    <lineage>
        <taxon>Bacteria</taxon>
        <taxon>Bacillati</taxon>
        <taxon>Actinomycetota</taxon>
        <taxon>Actinomycetes</taxon>
        <taxon>Mycobacteriales</taxon>
        <taxon>Mycobacteriaceae</taxon>
        <taxon>Mycolicibacterium</taxon>
    </lineage>
</organism>
<proteinExistence type="predicted"/>
<evidence type="ECO:0000313" key="1">
    <source>
        <dbReference type="EMBL" id="ABP47467.1"/>
    </source>
</evidence>
<gene>
    <name evidence="1" type="ordered locus">Mflv_5001</name>
</gene>